<evidence type="ECO:0000313" key="2">
    <source>
        <dbReference type="EMBL" id="KAG0468786.1"/>
    </source>
</evidence>
<evidence type="ECO:0000313" key="1">
    <source>
        <dbReference type="EMBL" id="KAG0467123.1"/>
    </source>
</evidence>
<dbReference type="EMBL" id="JADCNM010000009">
    <property type="protein sequence ID" value="KAG0468786.1"/>
    <property type="molecule type" value="Genomic_DNA"/>
</dbReference>
<gene>
    <name evidence="2" type="ORF">HPP92_018114</name>
    <name evidence="1" type="ORF">HPP92_018703</name>
</gene>
<sequence length="174" mass="19817">MAIENQELKEFTFLASSWPEKMEFSRHPPRISTACRWMSMNKVRSLTLLVNLTAMDLISRCMPPVMDSIDHFLIIAFTLLSFFDLTIHCSMKCPTEAHESDRIKWMAWPMSGKPPRLPGGRFGYLLLGLLPHHLPPPPSAYRLALAANAAFHVMVLTWTAARAALWGRRKLVNN</sequence>
<dbReference type="AlphaFoldDB" id="A0A835Q974"/>
<evidence type="ECO:0000313" key="4">
    <source>
        <dbReference type="Proteomes" id="UP000639772"/>
    </source>
</evidence>
<dbReference type="EMBL" id="JADCNL010000009">
    <property type="protein sequence ID" value="KAG0467123.1"/>
    <property type="molecule type" value="Genomic_DNA"/>
</dbReference>
<accession>A0A835Q974</accession>
<dbReference type="Proteomes" id="UP000639772">
    <property type="component" value="Chromosome 9"/>
</dbReference>
<proteinExistence type="predicted"/>
<organism evidence="2 4">
    <name type="scientific">Vanilla planifolia</name>
    <name type="common">Vanilla</name>
    <dbReference type="NCBI Taxonomy" id="51239"/>
    <lineage>
        <taxon>Eukaryota</taxon>
        <taxon>Viridiplantae</taxon>
        <taxon>Streptophyta</taxon>
        <taxon>Embryophyta</taxon>
        <taxon>Tracheophyta</taxon>
        <taxon>Spermatophyta</taxon>
        <taxon>Magnoliopsida</taxon>
        <taxon>Liliopsida</taxon>
        <taxon>Asparagales</taxon>
        <taxon>Orchidaceae</taxon>
        <taxon>Vanilloideae</taxon>
        <taxon>Vanilleae</taxon>
        <taxon>Vanilla</taxon>
    </lineage>
</organism>
<protein>
    <submittedName>
        <fullName evidence="2">Uncharacterized protein</fullName>
    </submittedName>
</protein>
<comment type="caution">
    <text evidence="2">The sequence shown here is derived from an EMBL/GenBank/DDBJ whole genome shotgun (WGS) entry which is preliminary data.</text>
</comment>
<evidence type="ECO:0000313" key="3">
    <source>
        <dbReference type="Proteomes" id="UP000636800"/>
    </source>
</evidence>
<dbReference type="Proteomes" id="UP000636800">
    <property type="component" value="Unassembled WGS sequence"/>
</dbReference>
<name>A0A835Q974_VANPL</name>
<reference evidence="3 4" key="1">
    <citation type="journal article" date="2020" name="Nat. Food">
        <title>A phased Vanilla planifolia genome enables genetic improvement of flavour and production.</title>
        <authorList>
            <person name="Hasing T."/>
            <person name="Tang H."/>
            <person name="Brym M."/>
            <person name="Khazi F."/>
            <person name="Huang T."/>
            <person name="Chambers A.H."/>
        </authorList>
    </citation>
    <scope>NUCLEOTIDE SEQUENCE [LARGE SCALE GENOMIC DNA]</scope>
    <source>
        <tissue evidence="2">Leaf</tissue>
    </source>
</reference>
<keyword evidence="3" id="KW-1185">Reference proteome</keyword>